<evidence type="ECO:0000313" key="2">
    <source>
        <dbReference type="EMBL" id="KAH6658247.1"/>
    </source>
</evidence>
<reference evidence="2" key="1">
    <citation type="journal article" date="2021" name="Nat. Commun.">
        <title>Genetic determinants of endophytism in the Arabidopsis root mycobiome.</title>
        <authorList>
            <person name="Mesny F."/>
            <person name="Miyauchi S."/>
            <person name="Thiergart T."/>
            <person name="Pickel B."/>
            <person name="Atanasova L."/>
            <person name="Karlsson M."/>
            <person name="Huettel B."/>
            <person name="Barry K.W."/>
            <person name="Haridas S."/>
            <person name="Chen C."/>
            <person name="Bauer D."/>
            <person name="Andreopoulos W."/>
            <person name="Pangilinan J."/>
            <person name="LaButti K."/>
            <person name="Riley R."/>
            <person name="Lipzen A."/>
            <person name="Clum A."/>
            <person name="Drula E."/>
            <person name="Henrissat B."/>
            <person name="Kohler A."/>
            <person name="Grigoriev I.V."/>
            <person name="Martin F.M."/>
            <person name="Hacquard S."/>
        </authorList>
    </citation>
    <scope>NUCLEOTIDE SEQUENCE</scope>
    <source>
        <strain evidence="2">MPI-SDFR-AT-0073</strain>
    </source>
</reference>
<keyword evidence="3" id="KW-1185">Reference proteome</keyword>
<name>A0A9P9A0D7_9PEZI</name>
<protein>
    <submittedName>
        <fullName evidence="2">Uncharacterized protein</fullName>
    </submittedName>
</protein>
<comment type="caution">
    <text evidence="2">The sequence shown here is derived from an EMBL/GenBank/DDBJ whole genome shotgun (WGS) entry which is preliminary data.</text>
</comment>
<keyword evidence="1" id="KW-0472">Membrane</keyword>
<dbReference type="EMBL" id="JAGPXC010000002">
    <property type="protein sequence ID" value="KAH6658247.1"/>
    <property type="molecule type" value="Genomic_DNA"/>
</dbReference>
<dbReference type="Proteomes" id="UP000758603">
    <property type="component" value="Unassembled WGS sequence"/>
</dbReference>
<dbReference type="RefSeq" id="XP_045962481.1">
    <property type="nucleotide sequence ID" value="XM_046099695.1"/>
</dbReference>
<evidence type="ECO:0000313" key="3">
    <source>
        <dbReference type="Proteomes" id="UP000758603"/>
    </source>
</evidence>
<gene>
    <name evidence="2" type="ORF">BKA67DRAFT_533406</name>
</gene>
<dbReference type="GeneID" id="70128587"/>
<proteinExistence type="predicted"/>
<dbReference type="AlphaFoldDB" id="A0A9P9A0D7"/>
<feature type="transmembrane region" description="Helical" evidence="1">
    <location>
        <begin position="12"/>
        <end position="34"/>
    </location>
</feature>
<keyword evidence="1" id="KW-1133">Transmembrane helix</keyword>
<organism evidence="2 3">
    <name type="scientific">Truncatella angustata</name>
    <dbReference type="NCBI Taxonomy" id="152316"/>
    <lineage>
        <taxon>Eukaryota</taxon>
        <taxon>Fungi</taxon>
        <taxon>Dikarya</taxon>
        <taxon>Ascomycota</taxon>
        <taxon>Pezizomycotina</taxon>
        <taxon>Sordariomycetes</taxon>
        <taxon>Xylariomycetidae</taxon>
        <taxon>Amphisphaeriales</taxon>
        <taxon>Sporocadaceae</taxon>
        <taxon>Truncatella</taxon>
    </lineage>
</organism>
<accession>A0A9P9A0D7</accession>
<sequence length="113" mass="12583">MLLAVLEVDAAAICASIPIFWPVMVTHLGGIFVTKEMSIIREMRYTQEDGIELMGKQYDDVESDLKAKHTGAIQSSEDHYRDRYVMQQVDPFGISEVSVECGAELVAEKNIGC</sequence>
<keyword evidence="1" id="KW-0812">Transmembrane</keyword>
<evidence type="ECO:0000256" key="1">
    <source>
        <dbReference type="SAM" id="Phobius"/>
    </source>
</evidence>
<dbReference type="OrthoDB" id="61113at2759"/>